<evidence type="ECO:0000313" key="6">
    <source>
        <dbReference type="RefSeq" id="XP_022325116.1"/>
    </source>
</evidence>
<accession>A0A8B8DDV4</accession>
<feature type="domain" description="DUF7042" evidence="4">
    <location>
        <begin position="174"/>
        <end position="289"/>
    </location>
</feature>
<dbReference type="AlphaFoldDB" id="A0A8B8DDV4"/>
<dbReference type="RefSeq" id="XP_022325117.1">
    <property type="nucleotide sequence ID" value="XM_022469409.1"/>
</dbReference>
<feature type="compositionally biased region" description="Basic and acidic residues" evidence="1">
    <location>
        <begin position="356"/>
        <end position="393"/>
    </location>
</feature>
<dbReference type="Pfam" id="PF23069">
    <property type="entry name" value="DUF7042"/>
    <property type="match status" value="1"/>
</dbReference>
<feature type="chain" id="PRO_5044666266" evidence="3">
    <location>
        <begin position="29"/>
        <end position="467"/>
    </location>
</feature>
<feature type="compositionally biased region" description="Basic and acidic residues" evidence="1">
    <location>
        <begin position="429"/>
        <end position="447"/>
    </location>
</feature>
<evidence type="ECO:0000256" key="1">
    <source>
        <dbReference type="SAM" id="MobiDB-lite"/>
    </source>
</evidence>
<dbReference type="InterPro" id="IPR055470">
    <property type="entry name" value="DUF7042"/>
</dbReference>
<feature type="region of interest" description="Disordered" evidence="1">
    <location>
        <begin position="356"/>
        <end position="447"/>
    </location>
</feature>
<dbReference type="KEGG" id="cvn:111125504"/>
<keyword evidence="2" id="KW-0812">Transmembrane</keyword>
<keyword evidence="2" id="KW-0472">Membrane</keyword>
<organism evidence="5 6">
    <name type="scientific">Crassostrea virginica</name>
    <name type="common">Eastern oyster</name>
    <dbReference type="NCBI Taxonomy" id="6565"/>
    <lineage>
        <taxon>Eukaryota</taxon>
        <taxon>Metazoa</taxon>
        <taxon>Spiralia</taxon>
        <taxon>Lophotrochozoa</taxon>
        <taxon>Mollusca</taxon>
        <taxon>Bivalvia</taxon>
        <taxon>Autobranchia</taxon>
        <taxon>Pteriomorphia</taxon>
        <taxon>Ostreida</taxon>
        <taxon>Ostreoidea</taxon>
        <taxon>Ostreidae</taxon>
        <taxon>Crassostrea</taxon>
    </lineage>
</organism>
<keyword evidence="3" id="KW-0732">Signal</keyword>
<proteinExistence type="predicted"/>
<dbReference type="OrthoDB" id="6132354at2759"/>
<keyword evidence="2" id="KW-1133">Transmembrane helix</keyword>
<keyword evidence="5" id="KW-1185">Reference proteome</keyword>
<name>A0A8B8DDV4_CRAVI</name>
<feature type="signal peptide" evidence="3">
    <location>
        <begin position="1"/>
        <end position="28"/>
    </location>
</feature>
<evidence type="ECO:0000259" key="4">
    <source>
        <dbReference type="Pfam" id="PF23069"/>
    </source>
</evidence>
<feature type="transmembrane region" description="Helical" evidence="2">
    <location>
        <begin position="320"/>
        <end position="344"/>
    </location>
</feature>
<evidence type="ECO:0000313" key="5">
    <source>
        <dbReference type="Proteomes" id="UP000694844"/>
    </source>
</evidence>
<dbReference type="Proteomes" id="UP000694844">
    <property type="component" value="Chromosome 3"/>
</dbReference>
<evidence type="ECO:0000313" key="7">
    <source>
        <dbReference type="RefSeq" id="XP_022325117.1"/>
    </source>
</evidence>
<dbReference type="GeneID" id="111125504"/>
<gene>
    <name evidence="6 7" type="primary">LOC111125504</name>
</gene>
<evidence type="ECO:0000256" key="2">
    <source>
        <dbReference type="SAM" id="Phobius"/>
    </source>
</evidence>
<dbReference type="RefSeq" id="XP_022325116.1">
    <property type="nucleotide sequence ID" value="XM_022469408.1"/>
</dbReference>
<reference evidence="6 7" key="1">
    <citation type="submission" date="2025-04" db="UniProtKB">
        <authorList>
            <consortium name="RefSeq"/>
        </authorList>
    </citation>
    <scope>IDENTIFICATION</scope>
    <source>
        <tissue evidence="6 7">Whole sample</tissue>
    </source>
</reference>
<evidence type="ECO:0000256" key="3">
    <source>
        <dbReference type="SAM" id="SignalP"/>
    </source>
</evidence>
<sequence>MSVTSKMGGSGLCALCVFLTLCIQPVESACTLPFTGNWTTSNRGTWTVTSAAIQGFKMYVDTSGSSLWEMECYSTDGTNYVLKSTAIFQPFTSVDTYIYTCISFTKETDNKYLFSIYTANYQVTTSPAVYERVILKHISVITVGQSEVCSDTLDLGMERFHVALQTGFETAGAVTCPTSIQSTWSYSYTGLSCSSTTLETCSDKTKFAYNDTECTDNPMFSADGTLYCIHTATSGGSTYLTLYNADATVTNPTTFQFVCMIYTISGSTVSASVNPEACVTGQTSTSISTTDGKLVTYSDKATSACNAVDPVATEETDLTWLYILIGVLLFVIIVLIIIILLCIFCRRRKRPKIDDEERNITEDSEDDKSTKSDEQEEPEQMKHEQEKEPTTEETKEDDEEDDRNSQDSGFIPDKIDKEEQKRSTLPLDTEEKREEEVRVEGDGQTKEMKRDRALLLLVFVRRRTKSQ</sequence>
<protein>
    <submittedName>
        <fullName evidence="6 7">Uncharacterized protein LOC111125504 isoform X1</fullName>
    </submittedName>
</protein>
<feature type="compositionally biased region" description="Basic and acidic residues" evidence="1">
    <location>
        <begin position="413"/>
        <end position="422"/>
    </location>
</feature>